<feature type="chain" id="PRO_5040472734" description="Lipoprotein" evidence="1">
    <location>
        <begin position="18"/>
        <end position="68"/>
    </location>
</feature>
<dbReference type="EMBL" id="JACVHL010000002">
    <property type="protein sequence ID" value="MCC3803908.1"/>
    <property type="molecule type" value="Genomic_DNA"/>
</dbReference>
<reference evidence="2" key="1">
    <citation type="submission" date="2020-09" db="EMBL/GenBank/DDBJ databases">
        <title>Genome sequence of Vibrio parahaemolyticus isolates.</title>
        <authorList>
            <person name="Hammerl J.A."/>
            <person name="Strauch E."/>
        </authorList>
    </citation>
    <scope>NUCLEOTIDE SEQUENCE</scope>
    <source>
        <strain evidence="2">17-VB00146</strain>
    </source>
</reference>
<keyword evidence="1" id="KW-0732">Signal</keyword>
<name>A0A9Q3YHK0_VIBPH</name>
<evidence type="ECO:0000313" key="2">
    <source>
        <dbReference type="EMBL" id="MCC3803908.1"/>
    </source>
</evidence>
<protein>
    <recommendedName>
        <fullName evidence="4">Lipoprotein</fullName>
    </recommendedName>
</protein>
<gene>
    <name evidence="2" type="ORF">IB292_02545</name>
</gene>
<accession>A0A9Q3YHK0</accession>
<dbReference type="AlphaFoldDB" id="A0A9Q3YHK0"/>
<evidence type="ECO:0000256" key="1">
    <source>
        <dbReference type="SAM" id="SignalP"/>
    </source>
</evidence>
<sequence>MRKVTLLVLTILLTACANSNQIKPNSLEEDIVWTKTVQSCAGFALNASETNGDNPKMVFDYCMTNSPL</sequence>
<comment type="caution">
    <text evidence="2">The sequence shown here is derived from an EMBL/GenBank/DDBJ whole genome shotgun (WGS) entry which is preliminary data.</text>
</comment>
<evidence type="ECO:0000313" key="3">
    <source>
        <dbReference type="Proteomes" id="UP000726777"/>
    </source>
</evidence>
<evidence type="ECO:0008006" key="4">
    <source>
        <dbReference type="Google" id="ProtNLM"/>
    </source>
</evidence>
<dbReference type="RefSeq" id="WP_228085582.1">
    <property type="nucleotide sequence ID" value="NZ_JACVHL010000002.1"/>
</dbReference>
<organism evidence="2 3">
    <name type="scientific">Vibrio parahaemolyticus</name>
    <dbReference type="NCBI Taxonomy" id="670"/>
    <lineage>
        <taxon>Bacteria</taxon>
        <taxon>Pseudomonadati</taxon>
        <taxon>Pseudomonadota</taxon>
        <taxon>Gammaproteobacteria</taxon>
        <taxon>Vibrionales</taxon>
        <taxon>Vibrionaceae</taxon>
        <taxon>Vibrio</taxon>
    </lineage>
</organism>
<proteinExistence type="predicted"/>
<dbReference type="PROSITE" id="PS51257">
    <property type="entry name" value="PROKAR_LIPOPROTEIN"/>
    <property type="match status" value="1"/>
</dbReference>
<dbReference type="Proteomes" id="UP000726777">
    <property type="component" value="Unassembled WGS sequence"/>
</dbReference>
<feature type="signal peptide" evidence="1">
    <location>
        <begin position="1"/>
        <end position="17"/>
    </location>
</feature>